<dbReference type="InterPro" id="IPR007891">
    <property type="entry name" value="CHASE3"/>
</dbReference>
<dbReference type="NCBIfam" id="TIGR00254">
    <property type="entry name" value="GGDEF"/>
    <property type="match status" value="1"/>
</dbReference>
<proteinExistence type="predicted"/>
<dbReference type="Gene3D" id="3.30.70.270">
    <property type="match status" value="1"/>
</dbReference>
<keyword evidence="1" id="KW-0812">Transmembrane</keyword>
<keyword evidence="4" id="KW-1185">Reference proteome</keyword>
<comment type="caution">
    <text evidence="3">The sequence shown here is derived from an EMBL/GenBank/DDBJ whole genome shotgun (WGS) entry which is preliminary data.</text>
</comment>
<dbReference type="Proteomes" id="UP001595530">
    <property type="component" value="Unassembled WGS sequence"/>
</dbReference>
<dbReference type="InterPro" id="IPR000160">
    <property type="entry name" value="GGDEF_dom"/>
</dbReference>
<reference evidence="4" key="1">
    <citation type="journal article" date="2019" name="Int. J. Syst. Evol. Microbiol.">
        <title>The Global Catalogue of Microorganisms (GCM) 10K type strain sequencing project: providing services to taxonomists for standard genome sequencing and annotation.</title>
        <authorList>
            <consortium name="The Broad Institute Genomics Platform"/>
            <consortium name="The Broad Institute Genome Sequencing Center for Infectious Disease"/>
            <person name="Wu L."/>
            <person name="Ma J."/>
        </authorList>
    </citation>
    <scope>NUCLEOTIDE SEQUENCE [LARGE SCALE GENOMIC DNA]</scope>
    <source>
        <strain evidence="4">KCTC 42986</strain>
    </source>
</reference>
<dbReference type="Pfam" id="PF05227">
    <property type="entry name" value="CHASE3"/>
    <property type="match status" value="1"/>
</dbReference>
<dbReference type="PANTHER" id="PTHR46663">
    <property type="entry name" value="DIGUANYLATE CYCLASE DGCT-RELATED"/>
    <property type="match status" value="1"/>
</dbReference>
<protein>
    <submittedName>
        <fullName evidence="3">Diguanylate cyclase domain-containing protein</fullName>
        <ecNumber evidence="3">2.7.7.65</ecNumber>
    </submittedName>
</protein>
<dbReference type="CDD" id="cd19410">
    <property type="entry name" value="HK9-like_sensor"/>
    <property type="match status" value="1"/>
</dbReference>
<dbReference type="CDD" id="cd01949">
    <property type="entry name" value="GGDEF"/>
    <property type="match status" value="1"/>
</dbReference>
<feature type="transmembrane region" description="Helical" evidence="1">
    <location>
        <begin position="192"/>
        <end position="211"/>
    </location>
</feature>
<name>A0ABV7F608_9BURK</name>
<evidence type="ECO:0000313" key="4">
    <source>
        <dbReference type="Proteomes" id="UP001595530"/>
    </source>
</evidence>
<dbReference type="RefSeq" id="WP_390325630.1">
    <property type="nucleotide sequence ID" value="NZ_JBHRTP010000054.1"/>
</dbReference>
<evidence type="ECO:0000256" key="1">
    <source>
        <dbReference type="SAM" id="Phobius"/>
    </source>
</evidence>
<dbReference type="InterPro" id="IPR029787">
    <property type="entry name" value="Nucleotide_cyclase"/>
</dbReference>
<keyword evidence="3" id="KW-0548">Nucleotidyltransferase</keyword>
<evidence type="ECO:0000259" key="2">
    <source>
        <dbReference type="PROSITE" id="PS50887"/>
    </source>
</evidence>
<keyword evidence="1" id="KW-0472">Membrane</keyword>
<gene>
    <name evidence="3" type="ORF">ACFOFO_17390</name>
</gene>
<keyword evidence="1" id="KW-1133">Transmembrane helix</keyword>
<dbReference type="EC" id="2.7.7.65" evidence="3"/>
<dbReference type="SMART" id="SM00267">
    <property type="entry name" value="GGDEF"/>
    <property type="match status" value="1"/>
</dbReference>
<dbReference type="EMBL" id="JBHRTP010000054">
    <property type="protein sequence ID" value="MFC3109716.1"/>
    <property type="molecule type" value="Genomic_DNA"/>
</dbReference>
<keyword evidence="3" id="KW-0808">Transferase</keyword>
<feature type="domain" description="GGDEF" evidence="2">
    <location>
        <begin position="262"/>
        <end position="394"/>
    </location>
</feature>
<dbReference type="InterPro" id="IPR052163">
    <property type="entry name" value="DGC-Regulatory_Protein"/>
</dbReference>
<organism evidence="3 4">
    <name type="scientific">Undibacterium arcticum</name>
    <dbReference type="NCBI Taxonomy" id="1762892"/>
    <lineage>
        <taxon>Bacteria</taxon>
        <taxon>Pseudomonadati</taxon>
        <taxon>Pseudomonadota</taxon>
        <taxon>Betaproteobacteria</taxon>
        <taxon>Burkholderiales</taxon>
        <taxon>Oxalobacteraceae</taxon>
        <taxon>Undibacterium</taxon>
    </lineage>
</organism>
<dbReference type="PANTHER" id="PTHR46663:SF2">
    <property type="entry name" value="GGDEF DOMAIN-CONTAINING PROTEIN"/>
    <property type="match status" value="1"/>
</dbReference>
<dbReference type="SUPFAM" id="SSF55073">
    <property type="entry name" value="Nucleotide cyclase"/>
    <property type="match status" value="1"/>
</dbReference>
<evidence type="ECO:0000313" key="3">
    <source>
        <dbReference type="EMBL" id="MFC3109716.1"/>
    </source>
</evidence>
<dbReference type="InterPro" id="IPR043128">
    <property type="entry name" value="Rev_trsase/Diguanyl_cyclase"/>
</dbReference>
<sequence length="394" mass="43464">MPIKNAIKATKSWSFRKILLSGLLAACVAAILLTGSIFHVTTTIMETASTVSHTYELIGSIKKLQLDLADIESGERGYVITGDQNYLATYNIALRTIQNRIDAIATLTARNPAQRARISRIERLVPAKLKTIQIIVDTRNAGAIDAALLLVSMEQDKLEMNRIRAVLDQMKAAESAFLTEQIAARDDAYRNFWWSFGALVSAMFAGAIWQYRQLRKIMRLKEEAEQRILHLAEHDALTGLANRRLLRARLDLGIAYAKRNGQMLAVIFLDLDGFKQVNDNLGHEAGDELLKAVSQRLQQAVRSNDTVARLGGDEFVVVLSEVADLSVATAVANKLIQVLALPHRITGRDVQISASIGLSNYPNHGDIADMLLSKADKALYQAKAAGKNRYKMAA</sequence>
<dbReference type="PROSITE" id="PS50887">
    <property type="entry name" value="GGDEF"/>
    <property type="match status" value="1"/>
</dbReference>
<dbReference type="Pfam" id="PF00990">
    <property type="entry name" value="GGDEF"/>
    <property type="match status" value="1"/>
</dbReference>
<accession>A0ABV7F608</accession>
<dbReference type="GO" id="GO:0052621">
    <property type="term" value="F:diguanylate cyclase activity"/>
    <property type="evidence" value="ECO:0007669"/>
    <property type="project" value="UniProtKB-EC"/>
</dbReference>